<dbReference type="Gene3D" id="3.30.70.1350">
    <property type="entry name" value="Cation efflux protein, cytoplasmic domain"/>
    <property type="match status" value="1"/>
</dbReference>
<dbReference type="Pfam" id="PF01545">
    <property type="entry name" value="Cation_efflux"/>
    <property type="match status" value="1"/>
</dbReference>
<feature type="transmembrane region" description="Helical" evidence="7">
    <location>
        <begin position="170"/>
        <end position="192"/>
    </location>
</feature>
<feature type="transmembrane region" description="Helical" evidence="7">
    <location>
        <begin position="96"/>
        <end position="116"/>
    </location>
</feature>
<evidence type="ECO:0000256" key="4">
    <source>
        <dbReference type="ARBA" id="ARBA00022692"/>
    </source>
</evidence>
<evidence type="ECO:0000256" key="7">
    <source>
        <dbReference type="SAM" id="Phobius"/>
    </source>
</evidence>
<evidence type="ECO:0000313" key="13">
    <source>
        <dbReference type="Proteomes" id="UP001058072"/>
    </source>
</evidence>
<dbReference type="InterPro" id="IPR027469">
    <property type="entry name" value="Cation_efflux_TMD_sf"/>
</dbReference>
<reference evidence="11 12" key="1">
    <citation type="submission" date="2021-03" db="EMBL/GenBank/DDBJ databases">
        <title>Comparative Genomics and Metabolomics in the genus Turicibacter.</title>
        <authorList>
            <person name="Maki J."/>
            <person name="Looft T."/>
        </authorList>
    </citation>
    <scope>NUCLEOTIDE SEQUENCE</scope>
    <source>
        <strain evidence="11">ISU324</strain>
        <strain evidence="10 12">MMM721</strain>
    </source>
</reference>
<dbReference type="PANTHER" id="PTHR43840:SF15">
    <property type="entry name" value="MITOCHONDRIAL METAL TRANSPORTER 1-RELATED"/>
    <property type="match status" value="1"/>
</dbReference>
<feature type="domain" description="Cation efflux protein cytoplasmic" evidence="9">
    <location>
        <begin position="228"/>
        <end position="304"/>
    </location>
</feature>
<keyword evidence="6 7" id="KW-0472">Membrane</keyword>
<evidence type="ECO:0000259" key="9">
    <source>
        <dbReference type="Pfam" id="PF16916"/>
    </source>
</evidence>
<sequence length="392" mass="44048">MLTKWLTKHLIKNSDQVQDETVRERYIYVAGMVGVVANVLLFIIKFIVGMLAGSIAVMADAFNNFSDMASSVITMVGVKLANRPADKEHPHGHGRIEYISALIVAFMVMLVGVQFIQSSINRILNPSEIKFEWISFILLAVSVLVKLWLSRFNKQMGETIHSTALKAASVDALGDVFTSSTVLLSFLVARFTTFPIDGYAGVLVACFILYAGYSLVKETISPLLGEAPDEELVNQIYERLLSFEYVTGAHDLMIHNYGVGRIIASIHAEIPADIDIMTIHDVIDEAERQISEELNLHLVIHMDPVCIETEEIRVMKAELENIINEHDVIMSMHDFRIIGHEPNRNLIFDLVVDGSKLTKEITEQSIKDEVTQRIQMSHPSYRCVIVIDKIYT</sequence>
<dbReference type="GO" id="GO:0016020">
    <property type="term" value="C:membrane"/>
    <property type="evidence" value="ECO:0007669"/>
    <property type="project" value="UniProtKB-SubCell"/>
</dbReference>
<dbReference type="FunFam" id="1.20.1510.10:FF:000006">
    <property type="entry name" value="Divalent cation efflux transporter"/>
    <property type="match status" value="1"/>
</dbReference>
<feature type="domain" description="Cation efflux protein transmembrane" evidence="8">
    <location>
        <begin position="33"/>
        <end position="224"/>
    </location>
</feature>
<dbReference type="PANTHER" id="PTHR43840">
    <property type="entry name" value="MITOCHONDRIAL METAL TRANSPORTER 1-RELATED"/>
    <property type="match status" value="1"/>
</dbReference>
<keyword evidence="4 7" id="KW-0812">Transmembrane</keyword>
<dbReference type="InterPro" id="IPR058533">
    <property type="entry name" value="Cation_efflux_TM"/>
</dbReference>
<evidence type="ECO:0000256" key="5">
    <source>
        <dbReference type="ARBA" id="ARBA00022989"/>
    </source>
</evidence>
<dbReference type="InterPro" id="IPR050291">
    <property type="entry name" value="CDF_Transporter"/>
</dbReference>
<dbReference type="SUPFAM" id="SSF161111">
    <property type="entry name" value="Cation efflux protein transmembrane domain-like"/>
    <property type="match status" value="1"/>
</dbReference>
<evidence type="ECO:0000313" key="11">
    <source>
        <dbReference type="EMBL" id="UUF07426.1"/>
    </source>
</evidence>
<keyword evidence="12" id="KW-1185">Reference proteome</keyword>
<feature type="transmembrane region" description="Helical" evidence="7">
    <location>
        <begin position="198"/>
        <end position="216"/>
    </location>
</feature>
<keyword evidence="3" id="KW-0813">Transport</keyword>
<dbReference type="Gene3D" id="1.20.1510.10">
    <property type="entry name" value="Cation efflux protein transmembrane domain"/>
    <property type="match status" value="1"/>
</dbReference>
<dbReference type="NCBIfam" id="TIGR01297">
    <property type="entry name" value="CDF"/>
    <property type="match status" value="1"/>
</dbReference>
<dbReference type="EMBL" id="CP071250">
    <property type="protein sequence ID" value="UUF07426.1"/>
    <property type="molecule type" value="Genomic_DNA"/>
</dbReference>
<dbReference type="InterPro" id="IPR002524">
    <property type="entry name" value="Cation_efflux"/>
</dbReference>
<evidence type="ECO:0000256" key="1">
    <source>
        <dbReference type="ARBA" id="ARBA00004141"/>
    </source>
</evidence>
<dbReference type="InterPro" id="IPR027470">
    <property type="entry name" value="Cation_efflux_CTD"/>
</dbReference>
<dbReference type="InterPro" id="IPR036837">
    <property type="entry name" value="Cation_efflux_CTD_sf"/>
</dbReference>
<dbReference type="EMBL" id="CP071249">
    <property type="protein sequence ID" value="UUF06186.1"/>
    <property type="molecule type" value="Genomic_DNA"/>
</dbReference>
<dbReference type="RefSeq" id="WP_055242141.1">
    <property type="nucleotide sequence ID" value="NZ_CP071249.1"/>
</dbReference>
<evidence type="ECO:0000256" key="3">
    <source>
        <dbReference type="ARBA" id="ARBA00022448"/>
    </source>
</evidence>
<dbReference type="Pfam" id="PF16916">
    <property type="entry name" value="ZT_dimer"/>
    <property type="match status" value="1"/>
</dbReference>
<name>A0A9Q9CI81_9FIRM</name>
<comment type="subcellular location">
    <subcellularLocation>
        <location evidence="1">Membrane</location>
        <topology evidence="1">Multi-pass membrane protein</topology>
    </subcellularLocation>
</comment>
<evidence type="ECO:0000313" key="12">
    <source>
        <dbReference type="Proteomes" id="UP001058016"/>
    </source>
</evidence>
<protein>
    <submittedName>
        <fullName evidence="11">Cation transporter</fullName>
    </submittedName>
</protein>
<evidence type="ECO:0000256" key="6">
    <source>
        <dbReference type="ARBA" id="ARBA00023136"/>
    </source>
</evidence>
<dbReference type="Proteomes" id="UP001058072">
    <property type="component" value="Chromosome"/>
</dbReference>
<dbReference type="Proteomes" id="UP001058016">
    <property type="component" value="Chromosome"/>
</dbReference>
<proteinExistence type="inferred from homology"/>
<accession>A0A9Q9CI81</accession>
<dbReference type="AlphaFoldDB" id="A0A9Q9CI81"/>
<evidence type="ECO:0000259" key="8">
    <source>
        <dbReference type="Pfam" id="PF01545"/>
    </source>
</evidence>
<evidence type="ECO:0000256" key="2">
    <source>
        <dbReference type="ARBA" id="ARBA00008114"/>
    </source>
</evidence>
<feature type="transmembrane region" description="Helical" evidence="7">
    <location>
        <begin position="26"/>
        <end position="48"/>
    </location>
</feature>
<gene>
    <name evidence="10" type="ORF">J0J69_00935</name>
    <name evidence="11" type="ORF">J0J70_07225</name>
</gene>
<evidence type="ECO:0000313" key="10">
    <source>
        <dbReference type="EMBL" id="UUF06186.1"/>
    </source>
</evidence>
<feature type="transmembrane region" description="Helical" evidence="7">
    <location>
        <begin position="131"/>
        <end position="149"/>
    </location>
</feature>
<dbReference type="GO" id="GO:0008324">
    <property type="term" value="F:monoatomic cation transmembrane transporter activity"/>
    <property type="evidence" value="ECO:0007669"/>
    <property type="project" value="InterPro"/>
</dbReference>
<organism evidence="11 13">
    <name type="scientific">Turicibacter bilis</name>
    <dbReference type="NCBI Taxonomy" id="2735723"/>
    <lineage>
        <taxon>Bacteria</taxon>
        <taxon>Bacillati</taxon>
        <taxon>Bacillota</taxon>
        <taxon>Erysipelotrichia</taxon>
        <taxon>Erysipelotrichales</taxon>
        <taxon>Turicibacteraceae</taxon>
        <taxon>Turicibacter</taxon>
    </lineage>
</organism>
<comment type="similarity">
    <text evidence="2">Belongs to the cation diffusion facilitator (CDF) transporter (TC 2.A.4) family.</text>
</comment>
<dbReference type="SUPFAM" id="SSF160240">
    <property type="entry name" value="Cation efflux protein cytoplasmic domain-like"/>
    <property type="match status" value="2"/>
</dbReference>
<keyword evidence="5 7" id="KW-1133">Transmembrane helix</keyword>